<evidence type="ECO:0000256" key="1">
    <source>
        <dbReference type="SAM" id="Phobius"/>
    </source>
</evidence>
<dbReference type="RefSeq" id="WP_007395968.1">
    <property type="nucleotide sequence ID" value="NZ_FUGD01000138.1"/>
</dbReference>
<evidence type="ECO:0000313" key="3">
    <source>
        <dbReference type="Proteomes" id="UP000188169"/>
    </source>
</evidence>
<feature type="transmembrane region" description="Helical" evidence="1">
    <location>
        <begin position="31"/>
        <end position="51"/>
    </location>
</feature>
<gene>
    <name evidence="2" type="ORF">A1019T_02288</name>
</gene>
<name>A0A1R4EII9_9GAMM</name>
<reference evidence="3" key="1">
    <citation type="submission" date="2017-02" db="EMBL/GenBank/DDBJ databases">
        <authorList>
            <person name="Mornico D."/>
        </authorList>
    </citation>
    <scope>NUCLEOTIDE SEQUENCE [LARGE SCALE GENOMIC DNA]</scope>
</reference>
<dbReference type="Proteomes" id="UP000188169">
    <property type="component" value="Unassembled WGS sequence"/>
</dbReference>
<evidence type="ECO:0000313" key="2">
    <source>
        <dbReference type="EMBL" id="SJM38298.1"/>
    </source>
</evidence>
<keyword evidence="1" id="KW-0472">Membrane</keyword>
<keyword evidence="1" id="KW-0812">Transmembrane</keyword>
<accession>A0A1R4EII9</accession>
<sequence length="53" mass="6198">MRQKKQKARFKKFNNTKDAIKIAEKIQLVQIRILFIAILTILLIGLGISFIRN</sequence>
<organism evidence="2 3">
    <name type="scientific">Psychrobacter pasteurii</name>
    <dbReference type="NCBI Taxonomy" id="1945520"/>
    <lineage>
        <taxon>Bacteria</taxon>
        <taxon>Pseudomonadati</taxon>
        <taxon>Pseudomonadota</taxon>
        <taxon>Gammaproteobacteria</taxon>
        <taxon>Moraxellales</taxon>
        <taxon>Moraxellaceae</taxon>
        <taxon>Psychrobacter</taxon>
    </lineage>
</organism>
<proteinExistence type="predicted"/>
<dbReference type="EMBL" id="FUGD01000138">
    <property type="protein sequence ID" value="SJM38298.1"/>
    <property type="molecule type" value="Genomic_DNA"/>
</dbReference>
<protein>
    <submittedName>
        <fullName evidence="2">Uncharacterized protein</fullName>
    </submittedName>
</protein>
<keyword evidence="3" id="KW-1185">Reference proteome</keyword>
<dbReference type="AlphaFoldDB" id="A0A1R4EII9"/>
<keyword evidence="1" id="KW-1133">Transmembrane helix</keyword>